<dbReference type="InParanoid" id="A0A1C7NMP6"/>
<dbReference type="Gene3D" id="3.40.50.720">
    <property type="entry name" value="NAD(P)-binding Rossmann-like Domain"/>
    <property type="match status" value="1"/>
</dbReference>
<sequence>MASTTPQTIDFASGPALSNHFKAFTNLLSHQCKIYSDNVFARYISKDKVYKTLTYAQVDLLATNLACRWYQYAKTTEVIAYISEHNINYLIVMMALLKLRRTMMAISPRNSEAAITNLMQKTQAKFMIADAKYGSISRDAINQLDNVKLVVVEPFDIELLLQEPLNPDQKNLIDTQFSDADINKDALIIHSSGTTSFPKPIYLSNRYLFHLLTPLHLTLPFAKGVEPLCSSDVMLSCGPLFHIFGTYAHFSMATVGGSVVFMRNLPASLEDIDYALRSNNVTAMCAPPLIFEQMIPYLKKTQDFDAIKRLKFAMFGGAALREASGDWLCEQGLNLCTMYGTTEINAIMTSDLSPQRKHHWSSFRMIDPNTRCVFEDEGELMHLFMPADGLTLATNVSNRPDGSGYNTNDLFKPVGDGYYTYVGRRDDTLVMENGEKTNPLPMETTLRACDLIKQAAVLGQARQCTAALIELDPEVVSDMRSEDVMAQVQDAVKKVNTQCPNHSKIIPQMVKVLPLGQSLPSTDKCTIKRKAVEDMYREEIEALYKAFLEGPAHTTAKSWTADELAGFLEQCAAEILDIADRSQLKDHSQSLFDLGLNSLTSIQLRNRIAEYMDVPQNFLFQHPSIQSIQKALLSHEKQDASLQREQQYQAAQKLAEDYIRMASHDFPKAERRSTLAPGDHVVLLTGVTGSLGSFLLRDLLQDTRVKKVYCCVRGQQDQLSKRLFEAFQSRSLDTTLLQTDRVEVLPMQFSAPYLGFGKELYDRLREEVTIIQHCAWLLDFNMPVDHYDKQCIAPFYQLLKFAYRPENPMQVHFISSVSASAGMDKDEIEEKPLPFDSHTCMPMGYAHSKFVVEKLFDYLASEKNLPYFIERLGQVCGDSENGVWNTSEQYPLMFIGGGSLMHKMPQLDTVIDWISVDYASASIKDLMLQDSTHSIYHIVNPHRIHWSDVLQAMKEAGMSFDIVSTAEWIEALNQDQSNPCYRLISFYEANFKNSHFKMPIWKTEETQMLAPVIDRSPVLDAQLFRKYLTHWQSVGFYHPN</sequence>
<dbReference type="InterPro" id="IPR013120">
    <property type="entry name" value="FAR_NAD-bd"/>
</dbReference>
<dbReference type="InterPro" id="IPR042099">
    <property type="entry name" value="ANL_N_sf"/>
</dbReference>
<dbReference type="SUPFAM" id="SSF47336">
    <property type="entry name" value="ACP-like"/>
    <property type="match status" value="1"/>
</dbReference>
<dbReference type="Gene3D" id="3.40.50.12780">
    <property type="entry name" value="N-terminal domain of ligase-like"/>
    <property type="match status" value="1"/>
</dbReference>
<dbReference type="InterPro" id="IPR036291">
    <property type="entry name" value="NAD(P)-bd_dom_sf"/>
</dbReference>
<dbReference type="PANTHER" id="PTHR44845">
    <property type="entry name" value="CARRIER DOMAIN-CONTAINING PROTEIN"/>
    <property type="match status" value="1"/>
</dbReference>
<dbReference type="GO" id="GO:0031177">
    <property type="term" value="F:phosphopantetheine binding"/>
    <property type="evidence" value="ECO:0007669"/>
    <property type="project" value="InterPro"/>
</dbReference>
<dbReference type="PROSITE" id="PS00012">
    <property type="entry name" value="PHOSPHOPANTETHEINE"/>
    <property type="match status" value="1"/>
</dbReference>
<keyword evidence="2" id="KW-0597">Phosphoprotein</keyword>
<comment type="caution">
    <text evidence="4">The sequence shown here is derived from an EMBL/GenBank/DDBJ whole genome shotgun (WGS) entry which is preliminary data.</text>
</comment>
<protein>
    <submittedName>
        <fullName evidence="4">Linear gramicidin synthase subunit D</fullName>
    </submittedName>
</protein>
<keyword evidence="5" id="KW-1185">Reference proteome</keyword>
<evidence type="ECO:0000313" key="5">
    <source>
        <dbReference type="Proteomes" id="UP000093000"/>
    </source>
</evidence>
<dbReference type="OrthoDB" id="429813at2759"/>
<dbReference type="PROSITE" id="PS50075">
    <property type="entry name" value="CARRIER"/>
    <property type="match status" value="1"/>
</dbReference>
<dbReference type="InterPro" id="IPR000873">
    <property type="entry name" value="AMP-dep_synth/lig_dom"/>
</dbReference>
<gene>
    <name evidence="4" type="primary">lgrD_3</name>
    <name evidence="4" type="ORF">A0J61_01547</name>
</gene>
<dbReference type="InterPro" id="IPR009081">
    <property type="entry name" value="PP-bd_ACP"/>
</dbReference>
<evidence type="ECO:0000256" key="2">
    <source>
        <dbReference type="ARBA" id="ARBA00022553"/>
    </source>
</evidence>
<dbReference type="PROSITE" id="PS00455">
    <property type="entry name" value="AMP_BINDING"/>
    <property type="match status" value="1"/>
</dbReference>
<evidence type="ECO:0000259" key="3">
    <source>
        <dbReference type="PROSITE" id="PS50075"/>
    </source>
</evidence>
<accession>A0A1C7NMP6</accession>
<dbReference type="SUPFAM" id="SSF51735">
    <property type="entry name" value="NAD(P)-binding Rossmann-fold domains"/>
    <property type="match status" value="1"/>
</dbReference>
<evidence type="ECO:0000313" key="4">
    <source>
        <dbReference type="EMBL" id="OBZ90412.1"/>
    </source>
</evidence>
<dbReference type="Proteomes" id="UP000093000">
    <property type="component" value="Unassembled WGS sequence"/>
</dbReference>
<dbReference type="InterPro" id="IPR020806">
    <property type="entry name" value="PKS_PP-bd"/>
</dbReference>
<dbReference type="SMART" id="SM00823">
    <property type="entry name" value="PKS_PP"/>
    <property type="match status" value="1"/>
</dbReference>
<dbReference type="Pfam" id="PF07993">
    <property type="entry name" value="NAD_binding_4"/>
    <property type="match status" value="1"/>
</dbReference>
<evidence type="ECO:0000256" key="1">
    <source>
        <dbReference type="ARBA" id="ARBA00022450"/>
    </source>
</evidence>
<proteinExistence type="predicted"/>
<dbReference type="InterPro" id="IPR006162">
    <property type="entry name" value="Ppantetheine_attach_site"/>
</dbReference>
<organism evidence="4 5">
    <name type="scientific">Choanephora cucurbitarum</name>
    <dbReference type="NCBI Taxonomy" id="101091"/>
    <lineage>
        <taxon>Eukaryota</taxon>
        <taxon>Fungi</taxon>
        <taxon>Fungi incertae sedis</taxon>
        <taxon>Mucoromycota</taxon>
        <taxon>Mucoromycotina</taxon>
        <taxon>Mucoromycetes</taxon>
        <taxon>Mucorales</taxon>
        <taxon>Mucorineae</taxon>
        <taxon>Choanephoraceae</taxon>
        <taxon>Choanephoroideae</taxon>
        <taxon>Choanephora</taxon>
    </lineage>
</organism>
<dbReference type="InterPro" id="IPR020845">
    <property type="entry name" value="AMP-binding_CS"/>
</dbReference>
<dbReference type="STRING" id="101091.A0A1C7NMP6"/>
<reference evidence="4 5" key="1">
    <citation type="submission" date="2016-03" db="EMBL/GenBank/DDBJ databases">
        <title>Choanephora cucurbitarum.</title>
        <authorList>
            <person name="Min B."/>
            <person name="Park H."/>
            <person name="Park J.-H."/>
            <person name="Shin H.-D."/>
            <person name="Choi I.-G."/>
        </authorList>
    </citation>
    <scope>NUCLEOTIDE SEQUENCE [LARGE SCALE GENOMIC DNA]</scope>
    <source>
        <strain evidence="4 5">KUS-F28377</strain>
    </source>
</reference>
<dbReference type="SUPFAM" id="SSF56801">
    <property type="entry name" value="Acetyl-CoA synthetase-like"/>
    <property type="match status" value="1"/>
</dbReference>
<dbReference type="InterPro" id="IPR036736">
    <property type="entry name" value="ACP-like_sf"/>
</dbReference>
<dbReference type="Pfam" id="PF23562">
    <property type="entry name" value="AMP-binding_C_3"/>
    <property type="match status" value="1"/>
</dbReference>
<feature type="domain" description="Carrier" evidence="3">
    <location>
        <begin position="562"/>
        <end position="636"/>
    </location>
</feature>
<dbReference type="Gene3D" id="1.10.1200.10">
    <property type="entry name" value="ACP-like"/>
    <property type="match status" value="1"/>
</dbReference>
<dbReference type="EMBL" id="LUGH01000050">
    <property type="protein sequence ID" value="OBZ90412.1"/>
    <property type="molecule type" value="Genomic_DNA"/>
</dbReference>
<name>A0A1C7NMP6_9FUNG</name>
<dbReference type="AlphaFoldDB" id="A0A1C7NMP6"/>
<dbReference type="PANTHER" id="PTHR44845:SF6">
    <property type="entry name" value="BETA-ALANINE-ACTIVATING ENZYME"/>
    <property type="match status" value="1"/>
</dbReference>
<dbReference type="Pfam" id="PF00550">
    <property type="entry name" value="PP-binding"/>
    <property type="match status" value="1"/>
</dbReference>
<keyword evidence="1" id="KW-0596">Phosphopantetheine</keyword>
<dbReference type="Pfam" id="PF00501">
    <property type="entry name" value="AMP-binding"/>
    <property type="match status" value="1"/>
</dbReference>